<evidence type="ECO:0000313" key="3">
    <source>
        <dbReference type="Proteomes" id="UP000006753"/>
    </source>
</evidence>
<dbReference type="OrthoDB" id="10522874at2759"/>
<protein>
    <submittedName>
        <fullName evidence="2">Uncharacterized protein</fullName>
    </submittedName>
</protein>
<organism evidence="2 3">
    <name type="scientific">Marssonina brunnea f. sp. multigermtubi (strain MB_m1)</name>
    <name type="common">Marssonina leaf spot fungus</name>
    <dbReference type="NCBI Taxonomy" id="1072389"/>
    <lineage>
        <taxon>Eukaryota</taxon>
        <taxon>Fungi</taxon>
        <taxon>Dikarya</taxon>
        <taxon>Ascomycota</taxon>
        <taxon>Pezizomycotina</taxon>
        <taxon>Leotiomycetes</taxon>
        <taxon>Helotiales</taxon>
        <taxon>Drepanopezizaceae</taxon>
        <taxon>Drepanopeziza</taxon>
    </lineage>
</organism>
<sequence length="202" mass="21597">MFSNSTTTMRMFAFARDGNEMAVPTCNLSPLQPFQLPSARNAGHGGQVPPARFKGARSVASSALLLPPALPLNHHPVPAAGPPTTRTANFSRPLITHQRQQQQQRPSRPPPPLSLTAHLSTVSDIGEDEEEEEEAEGAEDDDDHLILDEDLFDGVVLGVDAGIVDIFCYRGVAQRRLVPRLGAPVVAVVRGGDGQGVEVVEA</sequence>
<feature type="region of interest" description="Disordered" evidence="1">
    <location>
        <begin position="95"/>
        <end position="144"/>
    </location>
</feature>
<dbReference type="HOGENOM" id="CLU_1354878_0_0_1"/>
<dbReference type="AlphaFoldDB" id="K1X8T5"/>
<dbReference type="InParanoid" id="K1X8T5"/>
<evidence type="ECO:0000256" key="1">
    <source>
        <dbReference type="SAM" id="MobiDB-lite"/>
    </source>
</evidence>
<accession>K1X8T5</accession>
<proteinExistence type="predicted"/>
<dbReference type="EMBL" id="JH921437">
    <property type="protein sequence ID" value="EKD17108.1"/>
    <property type="molecule type" value="Genomic_DNA"/>
</dbReference>
<name>K1X8T5_MARBU</name>
<gene>
    <name evidence="2" type="ORF">MBM_04685</name>
</gene>
<dbReference type="Proteomes" id="UP000006753">
    <property type="component" value="Unassembled WGS sequence"/>
</dbReference>
<dbReference type="KEGG" id="mbe:MBM_04685"/>
<evidence type="ECO:0000313" key="2">
    <source>
        <dbReference type="EMBL" id="EKD17108.1"/>
    </source>
</evidence>
<feature type="compositionally biased region" description="Acidic residues" evidence="1">
    <location>
        <begin position="125"/>
        <end position="144"/>
    </location>
</feature>
<reference evidence="2 3" key="1">
    <citation type="journal article" date="2012" name="BMC Genomics">
        <title>Sequencing the genome of Marssonina brunnea reveals fungus-poplar co-evolution.</title>
        <authorList>
            <person name="Zhu S."/>
            <person name="Cao Y.-Z."/>
            <person name="Jiang C."/>
            <person name="Tan B.-Y."/>
            <person name="Wang Z."/>
            <person name="Feng S."/>
            <person name="Zhang L."/>
            <person name="Su X.-H."/>
            <person name="Brejova B."/>
            <person name="Vinar T."/>
            <person name="Xu M."/>
            <person name="Wang M.-X."/>
            <person name="Zhang S.-G."/>
            <person name="Huang M.-R."/>
            <person name="Wu R."/>
            <person name="Zhou Y."/>
        </authorList>
    </citation>
    <scope>NUCLEOTIDE SEQUENCE [LARGE SCALE GENOMIC DNA]</scope>
    <source>
        <strain evidence="2 3">MB_m1</strain>
    </source>
</reference>
<keyword evidence="3" id="KW-1185">Reference proteome</keyword>